<dbReference type="EMBL" id="CP036287">
    <property type="protein sequence ID" value="QDU69532.1"/>
    <property type="molecule type" value="Genomic_DNA"/>
</dbReference>
<dbReference type="Pfam" id="PF07638">
    <property type="entry name" value="Sigma70_ECF"/>
    <property type="match status" value="1"/>
</dbReference>
<dbReference type="SUPFAM" id="SSF88659">
    <property type="entry name" value="Sigma3 and sigma4 domains of RNA polymerase sigma factors"/>
    <property type="match status" value="1"/>
</dbReference>
<name>A0A518BRC5_9BACT</name>
<dbReference type="KEGG" id="pbap:Pla133_46520"/>
<organism evidence="2 3">
    <name type="scientific">Engelhardtia mirabilis</name>
    <dbReference type="NCBI Taxonomy" id="2528011"/>
    <lineage>
        <taxon>Bacteria</taxon>
        <taxon>Pseudomonadati</taxon>
        <taxon>Planctomycetota</taxon>
        <taxon>Planctomycetia</taxon>
        <taxon>Planctomycetia incertae sedis</taxon>
        <taxon>Engelhardtia</taxon>
    </lineage>
</organism>
<evidence type="ECO:0000313" key="2">
    <source>
        <dbReference type="EMBL" id="QDU69532.1"/>
    </source>
</evidence>
<dbReference type="InterPro" id="IPR013324">
    <property type="entry name" value="RNA_pol_sigma_r3/r4-like"/>
</dbReference>
<gene>
    <name evidence="2" type="ORF">Pla133_46520</name>
</gene>
<evidence type="ECO:0000313" key="3">
    <source>
        <dbReference type="Proteomes" id="UP000316921"/>
    </source>
</evidence>
<keyword evidence="3" id="KW-1185">Reference proteome</keyword>
<dbReference type="Proteomes" id="UP000316921">
    <property type="component" value="Chromosome"/>
</dbReference>
<dbReference type="InterPro" id="IPR053812">
    <property type="entry name" value="HTH_Sigma70_ECF-like"/>
</dbReference>
<feature type="domain" description="RNA polymerase sigma-70 ECF-like HTH" evidence="1">
    <location>
        <begin position="113"/>
        <end position="226"/>
    </location>
</feature>
<sequence length="227" mass="25996">MQHKSFMPDFSNEDLLPRMIEKIHEIDQEAFALLWDKLEADLMRMANSKIRRNGAGNVTYSATRLFQDSLFALLGAHLPLVKKLERCGLTIDQILPTDGVEAQDLDREQFLALLSALSEFMRDLLKARADQRKRIKRGGTIHTERIEFALDRPVEASLEDPEVLSSIQEVLETVAKLADPRHIEIFQLHYFAGMPLADLATLYELDERTIRRDIKAVKDALQQQLEA</sequence>
<dbReference type="InterPro" id="IPR036388">
    <property type="entry name" value="WH-like_DNA-bd_sf"/>
</dbReference>
<accession>A0A518BRC5</accession>
<protein>
    <submittedName>
        <fullName evidence="2">ECF sigma factor</fullName>
    </submittedName>
</protein>
<proteinExistence type="predicted"/>
<reference evidence="2 3" key="1">
    <citation type="submission" date="2019-02" db="EMBL/GenBank/DDBJ databases">
        <title>Deep-cultivation of Planctomycetes and their phenomic and genomic characterization uncovers novel biology.</title>
        <authorList>
            <person name="Wiegand S."/>
            <person name="Jogler M."/>
            <person name="Boedeker C."/>
            <person name="Pinto D."/>
            <person name="Vollmers J."/>
            <person name="Rivas-Marin E."/>
            <person name="Kohn T."/>
            <person name="Peeters S.H."/>
            <person name="Heuer A."/>
            <person name="Rast P."/>
            <person name="Oberbeckmann S."/>
            <person name="Bunk B."/>
            <person name="Jeske O."/>
            <person name="Meyerdierks A."/>
            <person name="Storesund J.E."/>
            <person name="Kallscheuer N."/>
            <person name="Luecker S."/>
            <person name="Lage O.M."/>
            <person name="Pohl T."/>
            <person name="Merkel B.J."/>
            <person name="Hornburger P."/>
            <person name="Mueller R.-W."/>
            <person name="Bruemmer F."/>
            <person name="Labrenz M."/>
            <person name="Spormann A.M."/>
            <person name="Op den Camp H."/>
            <person name="Overmann J."/>
            <person name="Amann R."/>
            <person name="Jetten M.S.M."/>
            <person name="Mascher T."/>
            <person name="Medema M.H."/>
            <person name="Devos D.P."/>
            <person name="Kaster A.-K."/>
            <person name="Ovreas L."/>
            <person name="Rohde M."/>
            <person name="Galperin M.Y."/>
            <person name="Jogler C."/>
        </authorList>
    </citation>
    <scope>NUCLEOTIDE SEQUENCE [LARGE SCALE GENOMIC DNA]</scope>
    <source>
        <strain evidence="2 3">Pla133</strain>
    </source>
</reference>
<dbReference type="RefSeq" id="WP_419191859.1">
    <property type="nucleotide sequence ID" value="NZ_CP036287.1"/>
</dbReference>
<dbReference type="Gene3D" id="1.10.10.10">
    <property type="entry name" value="Winged helix-like DNA-binding domain superfamily/Winged helix DNA-binding domain"/>
    <property type="match status" value="1"/>
</dbReference>
<evidence type="ECO:0000259" key="1">
    <source>
        <dbReference type="Pfam" id="PF07638"/>
    </source>
</evidence>
<dbReference type="AlphaFoldDB" id="A0A518BRC5"/>